<comment type="caution">
    <text evidence="1">The sequence shown here is derived from an EMBL/GenBank/DDBJ whole genome shotgun (WGS) entry which is preliminary data.</text>
</comment>
<proteinExistence type="predicted"/>
<sequence length="108" mass="12955">MFWNYFLLTCQNETLPPCNFLLKWKWTMQAMEQIVDRQSPFPSPRFWQYTKLQNMGKKESVPKATIASSFSEGQCVVRVYGSIYCWPFLIRGDWSFRSCNLYNQWDTL</sequence>
<protein>
    <submittedName>
        <fullName evidence="1">Uncharacterized protein</fullName>
    </submittedName>
</protein>
<keyword evidence="2" id="KW-1185">Reference proteome</keyword>
<gene>
    <name evidence="1" type="ORF">AVEN_44356_1</name>
</gene>
<accession>A0A4Y2TX34</accession>
<name>A0A4Y2TX34_ARAVE</name>
<dbReference type="Proteomes" id="UP000499080">
    <property type="component" value="Unassembled WGS sequence"/>
</dbReference>
<dbReference type="EMBL" id="BGPR01031030">
    <property type="protein sequence ID" value="GBO03866.1"/>
    <property type="molecule type" value="Genomic_DNA"/>
</dbReference>
<dbReference type="AlphaFoldDB" id="A0A4Y2TX34"/>
<evidence type="ECO:0000313" key="2">
    <source>
        <dbReference type="Proteomes" id="UP000499080"/>
    </source>
</evidence>
<reference evidence="1 2" key="1">
    <citation type="journal article" date="2019" name="Sci. Rep.">
        <title>Orb-weaving spider Araneus ventricosus genome elucidates the spidroin gene catalogue.</title>
        <authorList>
            <person name="Kono N."/>
            <person name="Nakamura H."/>
            <person name="Ohtoshi R."/>
            <person name="Moran D.A.P."/>
            <person name="Shinohara A."/>
            <person name="Yoshida Y."/>
            <person name="Fujiwara M."/>
            <person name="Mori M."/>
            <person name="Tomita M."/>
            <person name="Arakawa K."/>
        </authorList>
    </citation>
    <scope>NUCLEOTIDE SEQUENCE [LARGE SCALE GENOMIC DNA]</scope>
</reference>
<organism evidence="1 2">
    <name type="scientific">Araneus ventricosus</name>
    <name type="common">Orbweaver spider</name>
    <name type="synonym">Epeira ventricosa</name>
    <dbReference type="NCBI Taxonomy" id="182803"/>
    <lineage>
        <taxon>Eukaryota</taxon>
        <taxon>Metazoa</taxon>
        <taxon>Ecdysozoa</taxon>
        <taxon>Arthropoda</taxon>
        <taxon>Chelicerata</taxon>
        <taxon>Arachnida</taxon>
        <taxon>Araneae</taxon>
        <taxon>Araneomorphae</taxon>
        <taxon>Entelegynae</taxon>
        <taxon>Araneoidea</taxon>
        <taxon>Araneidae</taxon>
        <taxon>Araneus</taxon>
    </lineage>
</organism>
<evidence type="ECO:0000313" key="1">
    <source>
        <dbReference type="EMBL" id="GBO03866.1"/>
    </source>
</evidence>